<name>A0A3G9GNV3_9NEIS</name>
<reference evidence="1 2" key="2">
    <citation type="journal article" date="2017" name="Genome Announc.">
        <title>Draft genome sequence of Aquitalea magnusonii strain H3, a plant growth-promoting bacterium of duckweed Lemna minor.</title>
        <authorList>
            <person name="Ishizawa H."/>
            <person name="Kuroda M."/>
            <person name="Ike M."/>
        </authorList>
    </citation>
    <scope>NUCLEOTIDE SEQUENCE [LARGE SCALE GENOMIC DNA]</scope>
    <source>
        <strain evidence="1 2">H3</strain>
    </source>
</reference>
<gene>
    <name evidence="1" type="ORF">DLM_3099</name>
</gene>
<dbReference type="EMBL" id="AP018823">
    <property type="protein sequence ID" value="BBF86696.1"/>
    <property type="molecule type" value="Genomic_DNA"/>
</dbReference>
<dbReference type="KEGG" id="amah:DLM_3099"/>
<protein>
    <submittedName>
        <fullName evidence="1">Uncharacterized protein</fullName>
    </submittedName>
</protein>
<dbReference type="Proteomes" id="UP000198290">
    <property type="component" value="Chromosome"/>
</dbReference>
<accession>A0A3G9GNV3</accession>
<sequence>MLLYKIASLHRPAVQVYPAKHLSSTLPGTHPDNTLQTKRSFPEEIQLKYSAFASAKA</sequence>
<dbReference type="AlphaFoldDB" id="A0A3G9GNV3"/>
<evidence type="ECO:0000313" key="2">
    <source>
        <dbReference type="Proteomes" id="UP000198290"/>
    </source>
</evidence>
<keyword evidence="2" id="KW-1185">Reference proteome</keyword>
<evidence type="ECO:0000313" key="1">
    <source>
        <dbReference type="EMBL" id="BBF86696.1"/>
    </source>
</evidence>
<proteinExistence type="predicted"/>
<reference evidence="2" key="1">
    <citation type="journal article" date="2017" name="Biotechnol. Biofuels">
        <title>Evaluation of environmental bacterial communities as a factor affecting the growth of duckweed Lemna minor.</title>
        <authorList>
            <person name="Ishizawa H."/>
            <person name="Kuroda M."/>
            <person name="Morikawa M."/>
            <person name="Ike M."/>
        </authorList>
    </citation>
    <scope>NUCLEOTIDE SEQUENCE [LARGE SCALE GENOMIC DNA]</scope>
    <source>
        <strain evidence="2">H3</strain>
    </source>
</reference>
<organism evidence="1 2">
    <name type="scientific">Aquitalea magnusonii</name>
    <dbReference type="NCBI Taxonomy" id="332411"/>
    <lineage>
        <taxon>Bacteria</taxon>
        <taxon>Pseudomonadati</taxon>
        <taxon>Pseudomonadota</taxon>
        <taxon>Betaproteobacteria</taxon>
        <taxon>Neisseriales</taxon>
        <taxon>Chromobacteriaceae</taxon>
        <taxon>Aquitalea</taxon>
    </lineage>
</organism>
<reference evidence="2" key="3">
    <citation type="journal article" date="2017" name="Plant Physiol. Biochem.">
        <title>Differential oxidative and antioxidative response of duckweed Lemna minor toward plant growth promoting/inhibiting bacteria.</title>
        <authorList>
            <person name="Ishizawa H."/>
            <person name="Kuroda M."/>
            <person name="Morikawa M."/>
            <person name="Ike M."/>
        </authorList>
    </citation>
    <scope>NUCLEOTIDE SEQUENCE [LARGE SCALE GENOMIC DNA]</scope>
    <source>
        <strain evidence="2">H3</strain>
    </source>
</reference>